<evidence type="ECO:0000256" key="1">
    <source>
        <dbReference type="SAM" id="MobiDB-lite"/>
    </source>
</evidence>
<proteinExistence type="predicted"/>
<sequence>MPFITKHRPSELPLFTGQFNTFNFDIDDLRSNKKLLKAVHDQLKGYQLISDSSQTSSFSSEESDSEKRKTHSKKHKHKLKSSDTISESSLSDSKDSSSESDSFTRNIKKKYRKNKRKSGLVVSSRQKTKYPQDCPQSKLQLEYANKKIKFEDLKFHQFVAGEMEIIVSCKNDKEKNGRLTLLKKIWYYYELYDWKALLQFYAAWIRRVESGQNKWSDDTADIETPLLASAVRSRQNRVSNKSASIVKAPSVWFCSDFQKKKCSFTGAHDKVIKGVTSNPFETDMVISPLNSVPKKDTLDRRVILDLSFGVDGEDSVNSHICKDLYLGNPIKVSYPSVDSLVELIRRKGSGSLCFKRDLKRAYRQIPICPGDWHLVGFSWENHIFFDRVLSMGLRSAAYICQRVTNAVSFILDAHYDLQIVNYLDDLAGCDVQEKAFDAYAILGEVLDNCGLEESVEKATPPSTSMVFLGILFDTVSCTLSITKDRLEEILGLVESWLQKDKCSLRDLQSLLGKLHFVSSCVRPGRLFVSRLLVWLRTFGGQNITKRVPKYIKLDLVWWSKSLNKYNGVSMMFLIDWSSPDCVLSCDSTLVGCGGICNGRYFHTVFPAFIRRKQLHINALELLCIMVCLKVWASVLEGSKIVIYCDNSSSVTVLNSGACRNAFMQSCLREICFLTAGHEFQVKGRHLSGEANRVADMLSRWDMDPCISTEFLKQARINSWTEIELDDDLFHFTSPW</sequence>
<dbReference type="Proteomes" id="UP000507470">
    <property type="component" value="Unassembled WGS sequence"/>
</dbReference>
<dbReference type="InterPro" id="IPR052055">
    <property type="entry name" value="Hepadnavirus_pol/RT"/>
</dbReference>
<organism evidence="3 4">
    <name type="scientific">Mytilus coruscus</name>
    <name type="common">Sea mussel</name>
    <dbReference type="NCBI Taxonomy" id="42192"/>
    <lineage>
        <taxon>Eukaryota</taxon>
        <taxon>Metazoa</taxon>
        <taxon>Spiralia</taxon>
        <taxon>Lophotrochozoa</taxon>
        <taxon>Mollusca</taxon>
        <taxon>Bivalvia</taxon>
        <taxon>Autobranchia</taxon>
        <taxon>Pteriomorphia</taxon>
        <taxon>Mytilida</taxon>
        <taxon>Mytiloidea</taxon>
        <taxon>Mytilidae</taxon>
        <taxon>Mytilinae</taxon>
        <taxon>Mytilus</taxon>
    </lineage>
</organism>
<feature type="compositionally biased region" description="Low complexity" evidence="1">
    <location>
        <begin position="82"/>
        <end position="91"/>
    </location>
</feature>
<dbReference type="Pfam" id="PF00078">
    <property type="entry name" value="RVT_1"/>
    <property type="match status" value="1"/>
</dbReference>
<dbReference type="Gene3D" id="3.30.70.270">
    <property type="match status" value="1"/>
</dbReference>
<feature type="region of interest" description="Disordered" evidence="1">
    <location>
        <begin position="54"/>
        <end position="132"/>
    </location>
</feature>
<feature type="compositionally biased region" description="Basic residues" evidence="1">
    <location>
        <begin position="68"/>
        <end position="79"/>
    </location>
</feature>
<dbReference type="OrthoDB" id="5951204at2759"/>
<gene>
    <name evidence="3" type="ORF">MCOR_33791</name>
</gene>
<dbReference type="SUPFAM" id="SSF56672">
    <property type="entry name" value="DNA/RNA polymerases"/>
    <property type="match status" value="1"/>
</dbReference>
<feature type="compositionally biased region" description="Basic residues" evidence="1">
    <location>
        <begin position="106"/>
        <end position="118"/>
    </location>
</feature>
<dbReference type="PANTHER" id="PTHR33050:SF7">
    <property type="entry name" value="RIBONUCLEASE H"/>
    <property type="match status" value="1"/>
</dbReference>
<dbReference type="CDD" id="cd09275">
    <property type="entry name" value="RNase_HI_RT_DIRS1"/>
    <property type="match status" value="1"/>
</dbReference>
<dbReference type="InterPro" id="IPR000477">
    <property type="entry name" value="RT_dom"/>
</dbReference>
<feature type="domain" description="Reverse transcriptase" evidence="2">
    <location>
        <begin position="335"/>
        <end position="470"/>
    </location>
</feature>
<keyword evidence="4" id="KW-1185">Reference proteome</keyword>
<reference evidence="3 4" key="1">
    <citation type="submission" date="2020-06" db="EMBL/GenBank/DDBJ databases">
        <authorList>
            <person name="Li R."/>
            <person name="Bekaert M."/>
        </authorList>
    </citation>
    <scope>NUCLEOTIDE SEQUENCE [LARGE SCALE GENOMIC DNA]</scope>
    <source>
        <strain evidence="4">wild</strain>
    </source>
</reference>
<dbReference type="InterPro" id="IPR043502">
    <property type="entry name" value="DNA/RNA_pol_sf"/>
</dbReference>
<name>A0A6J8CXA6_MYTCO</name>
<evidence type="ECO:0000259" key="2">
    <source>
        <dbReference type="Pfam" id="PF00078"/>
    </source>
</evidence>
<dbReference type="Gene3D" id="3.10.10.10">
    <property type="entry name" value="HIV Type 1 Reverse Transcriptase, subunit A, domain 1"/>
    <property type="match status" value="1"/>
</dbReference>
<accession>A0A6J8CXA6</accession>
<dbReference type="AlphaFoldDB" id="A0A6J8CXA6"/>
<dbReference type="InterPro" id="IPR043128">
    <property type="entry name" value="Rev_trsase/Diguanyl_cyclase"/>
</dbReference>
<dbReference type="EMBL" id="CACVKT020006042">
    <property type="protein sequence ID" value="CAC5399542.1"/>
    <property type="molecule type" value="Genomic_DNA"/>
</dbReference>
<evidence type="ECO:0000313" key="3">
    <source>
        <dbReference type="EMBL" id="CAC5399542.1"/>
    </source>
</evidence>
<protein>
    <recommendedName>
        <fullName evidence="2">Reverse transcriptase domain-containing protein</fullName>
    </recommendedName>
</protein>
<dbReference type="PANTHER" id="PTHR33050">
    <property type="entry name" value="REVERSE TRANSCRIPTASE DOMAIN-CONTAINING PROTEIN"/>
    <property type="match status" value="1"/>
</dbReference>
<evidence type="ECO:0000313" key="4">
    <source>
        <dbReference type="Proteomes" id="UP000507470"/>
    </source>
</evidence>